<dbReference type="EnsemblPlants" id="KQJ81812">
    <property type="protein sequence ID" value="KQJ81812"/>
    <property type="gene ID" value="BRADI_5g03246v3"/>
</dbReference>
<organism evidence="10">
    <name type="scientific">Brachypodium distachyon</name>
    <name type="common">Purple false brome</name>
    <name type="synonym">Trachynia distachya</name>
    <dbReference type="NCBI Taxonomy" id="15368"/>
    <lineage>
        <taxon>Eukaryota</taxon>
        <taxon>Viridiplantae</taxon>
        <taxon>Streptophyta</taxon>
        <taxon>Embryophyta</taxon>
        <taxon>Tracheophyta</taxon>
        <taxon>Spermatophyta</taxon>
        <taxon>Magnoliopsida</taxon>
        <taxon>Liliopsida</taxon>
        <taxon>Poales</taxon>
        <taxon>Poaceae</taxon>
        <taxon>BOP clade</taxon>
        <taxon>Pooideae</taxon>
        <taxon>Stipodae</taxon>
        <taxon>Brachypodieae</taxon>
        <taxon>Brachypodium</taxon>
    </lineage>
</organism>
<sequence>MDSLTRKLLKWNNDLTTQRDENGSTPLHFAAALMRQSQQGSVCWQVLEANPAALYQSDHNGLFPIHVAASVGERGTITMFLSKSPSSAGLQDTKRRTFLHVAAEKKKVRIVHYACRNQSLSWILNMQDNDGNTALHLAIQAGSLIMFCALLGNRHVHLNLTNKKGQTPLDVSRYKIPPGLFDDENSERKIHFALTVTKARSGGCRQDHFEENYSHQLKHNEREETEKVKESTHTLCIGTVLIATVTFGAIFALPGGYRVEDHDNGGTPTLPGRYAFDGFIIASTFAFILSAMATVSLMRSGYSISNPYSRRIYLILALYLGSTSITCFITAFALGIYMVLAPVARETALAICVISSLVVVCNKMEFWLKWALLARPLCARIGLIRTAVMVSTSILLNLFMEFWPMILTFVWAAYARNLF</sequence>
<dbReference type="InterPro" id="IPR026961">
    <property type="entry name" value="PGG_dom"/>
</dbReference>
<feature type="transmembrane region" description="Helical" evidence="8">
    <location>
        <begin position="387"/>
        <end position="414"/>
    </location>
</feature>
<dbReference type="OrthoDB" id="620200at2759"/>
<evidence type="ECO:0000256" key="8">
    <source>
        <dbReference type="SAM" id="Phobius"/>
    </source>
</evidence>
<keyword evidence="6 8" id="KW-0472">Membrane</keyword>
<proteinExistence type="predicted"/>
<feature type="repeat" description="ANK" evidence="7">
    <location>
        <begin position="130"/>
        <end position="163"/>
    </location>
</feature>
<feature type="transmembrane region" description="Helical" evidence="8">
    <location>
        <begin position="347"/>
        <end position="366"/>
    </location>
</feature>
<feature type="transmembrane region" description="Helical" evidence="8">
    <location>
        <begin position="316"/>
        <end position="341"/>
    </location>
</feature>
<evidence type="ECO:0000313" key="10">
    <source>
        <dbReference type="EMBL" id="KQJ81812.1"/>
    </source>
</evidence>
<keyword evidence="4 8" id="KW-1133">Transmembrane helix</keyword>
<dbReference type="InterPro" id="IPR036770">
    <property type="entry name" value="Ankyrin_rpt-contain_sf"/>
</dbReference>
<evidence type="ECO:0000256" key="4">
    <source>
        <dbReference type="ARBA" id="ARBA00022989"/>
    </source>
</evidence>
<dbReference type="Pfam" id="PF13962">
    <property type="entry name" value="PGG"/>
    <property type="match status" value="1"/>
</dbReference>
<evidence type="ECO:0000256" key="3">
    <source>
        <dbReference type="ARBA" id="ARBA00022737"/>
    </source>
</evidence>
<comment type="subcellular location">
    <subcellularLocation>
        <location evidence="1">Membrane</location>
        <topology evidence="1">Multi-pass membrane protein</topology>
    </subcellularLocation>
</comment>
<name>A0A0Q3E6I4_BRADI</name>
<keyword evidence="2 8" id="KW-0812">Transmembrane</keyword>
<evidence type="ECO:0000313" key="11">
    <source>
        <dbReference type="EnsemblPlants" id="KQJ81812"/>
    </source>
</evidence>
<keyword evidence="12" id="KW-1185">Reference proteome</keyword>
<evidence type="ECO:0000256" key="5">
    <source>
        <dbReference type="ARBA" id="ARBA00023043"/>
    </source>
</evidence>
<protein>
    <recommendedName>
        <fullName evidence="9">PGG domain-containing protein</fullName>
    </recommendedName>
</protein>
<reference evidence="10" key="2">
    <citation type="submission" date="2017-06" db="EMBL/GenBank/DDBJ databases">
        <title>WGS assembly of Brachypodium distachyon.</title>
        <authorList>
            <consortium name="The International Brachypodium Initiative"/>
            <person name="Lucas S."/>
            <person name="Harmon-Smith M."/>
            <person name="Lail K."/>
            <person name="Tice H."/>
            <person name="Grimwood J."/>
            <person name="Bruce D."/>
            <person name="Barry K."/>
            <person name="Shu S."/>
            <person name="Lindquist E."/>
            <person name="Wang M."/>
            <person name="Pitluck S."/>
            <person name="Vogel J.P."/>
            <person name="Garvin D.F."/>
            <person name="Mockler T.C."/>
            <person name="Schmutz J."/>
            <person name="Rokhsar D."/>
            <person name="Bevan M.W."/>
        </authorList>
    </citation>
    <scope>NUCLEOTIDE SEQUENCE</scope>
    <source>
        <strain evidence="10">Bd21</strain>
    </source>
</reference>
<evidence type="ECO:0000259" key="9">
    <source>
        <dbReference type="Pfam" id="PF13962"/>
    </source>
</evidence>
<dbReference type="InParanoid" id="A0A0Q3E6I4"/>
<dbReference type="AlphaFoldDB" id="A0A0Q3E6I4"/>
<feature type="transmembrane region" description="Helical" evidence="8">
    <location>
        <begin position="274"/>
        <end position="295"/>
    </location>
</feature>
<feature type="domain" description="PGG" evidence="9">
    <location>
        <begin position="226"/>
        <end position="339"/>
    </location>
</feature>
<evidence type="ECO:0000256" key="6">
    <source>
        <dbReference type="ARBA" id="ARBA00023136"/>
    </source>
</evidence>
<keyword evidence="3" id="KW-0677">Repeat</keyword>
<dbReference type="PROSITE" id="PS50088">
    <property type="entry name" value="ANK_REPEAT"/>
    <property type="match status" value="1"/>
</dbReference>
<keyword evidence="5 7" id="KW-0040">ANK repeat</keyword>
<dbReference type="EMBL" id="CM000884">
    <property type="protein sequence ID" value="KQJ81812.1"/>
    <property type="molecule type" value="Genomic_DNA"/>
</dbReference>
<evidence type="ECO:0000313" key="12">
    <source>
        <dbReference type="Proteomes" id="UP000008810"/>
    </source>
</evidence>
<dbReference type="Gene3D" id="1.25.40.20">
    <property type="entry name" value="Ankyrin repeat-containing domain"/>
    <property type="match status" value="1"/>
</dbReference>
<dbReference type="Proteomes" id="UP000008810">
    <property type="component" value="Chromosome 5"/>
</dbReference>
<evidence type="ECO:0000256" key="7">
    <source>
        <dbReference type="PROSITE-ProRule" id="PRU00023"/>
    </source>
</evidence>
<evidence type="ECO:0000256" key="1">
    <source>
        <dbReference type="ARBA" id="ARBA00004141"/>
    </source>
</evidence>
<dbReference type="InterPro" id="IPR002110">
    <property type="entry name" value="Ankyrin_rpt"/>
</dbReference>
<reference evidence="10 11" key="1">
    <citation type="journal article" date="2010" name="Nature">
        <title>Genome sequencing and analysis of the model grass Brachypodium distachyon.</title>
        <authorList>
            <consortium name="International Brachypodium Initiative"/>
        </authorList>
    </citation>
    <scope>NUCLEOTIDE SEQUENCE [LARGE SCALE GENOMIC DNA]</scope>
    <source>
        <strain evidence="10 11">Bd21</strain>
    </source>
</reference>
<accession>A0A0Q3E6I4</accession>
<dbReference type="PANTHER" id="PTHR24186:SF50">
    <property type="entry name" value="ANKYRIN REPEAT-CONTAINING PROTEIN ITN1-LIKE ISOFORM X1"/>
    <property type="match status" value="1"/>
</dbReference>
<dbReference type="PANTHER" id="PTHR24186">
    <property type="entry name" value="PROTEIN PHOSPHATASE 1 REGULATORY SUBUNIT"/>
    <property type="match status" value="1"/>
</dbReference>
<dbReference type="SMART" id="SM00248">
    <property type="entry name" value="ANK"/>
    <property type="match status" value="4"/>
</dbReference>
<gene>
    <name evidence="10" type="ORF">BRADI_5g03246v3</name>
</gene>
<dbReference type="STRING" id="15368.A0A0Q3E6I4"/>
<reference evidence="11" key="3">
    <citation type="submission" date="2018-08" db="UniProtKB">
        <authorList>
            <consortium name="EnsemblPlants"/>
        </authorList>
    </citation>
    <scope>IDENTIFICATION</scope>
    <source>
        <strain evidence="11">cv. Bd21</strain>
    </source>
</reference>
<dbReference type="SUPFAM" id="SSF48403">
    <property type="entry name" value="Ankyrin repeat"/>
    <property type="match status" value="1"/>
</dbReference>
<dbReference type="GO" id="GO:0016020">
    <property type="term" value="C:membrane"/>
    <property type="evidence" value="ECO:0000318"/>
    <property type="project" value="GO_Central"/>
</dbReference>
<dbReference type="Pfam" id="PF13857">
    <property type="entry name" value="Ank_5"/>
    <property type="match status" value="1"/>
</dbReference>
<evidence type="ECO:0000256" key="2">
    <source>
        <dbReference type="ARBA" id="ARBA00022692"/>
    </source>
</evidence>
<dbReference type="Gramene" id="KQJ81812">
    <property type="protein sequence ID" value="KQJ81812"/>
    <property type="gene ID" value="BRADI_5g03246v3"/>
</dbReference>
<feature type="transmembrane region" description="Helical" evidence="8">
    <location>
        <begin position="235"/>
        <end position="254"/>
    </location>
</feature>